<dbReference type="InterPro" id="IPR011009">
    <property type="entry name" value="Kinase-like_dom_sf"/>
</dbReference>
<dbReference type="Pfam" id="PF01636">
    <property type="entry name" value="APH"/>
    <property type="match status" value="1"/>
</dbReference>
<evidence type="ECO:0000259" key="1">
    <source>
        <dbReference type="Pfam" id="PF01636"/>
    </source>
</evidence>
<dbReference type="GO" id="GO:0016740">
    <property type="term" value="F:transferase activity"/>
    <property type="evidence" value="ECO:0007669"/>
    <property type="project" value="UniProtKB-KW"/>
</dbReference>
<dbReference type="Gene3D" id="3.90.1200.10">
    <property type="match status" value="1"/>
</dbReference>
<dbReference type="EMBL" id="CP001618">
    <property type="protein sequence ID" value="ACQ78345.1"/>
    <property type="molecule type" value="Genomic_DNA"/>
</dbReference>
<keyword evidence="2" id="KW-0808">Transferase</keyword>
<dbReference type="RefSeq" id="WP_012725125.1">
    <property type="nucleotide sequence ID" value="NC_012669.1"/>
</dbReference>
<keyword evidence="3" id="KW-1185">Reference proteome</keyword>
<accession>C5BUX1</accession>
<evidence type="ECO:0000313" key="2">
    <source>
        <dbReference type="EMBL" id="ACQ78345.1"/>
    </source>
</evidence>
<name>C5BUX1_BEUC1</name>
<dbReference type="KEGG" id="bcv:Bcav_0079"/>
<evidence type="ECO:0000313" key="3">
    <source>
        <dbReference type="Proteomes" id="UP000007962"/>
    </source>
</evidence>
<proteinExistence type="predicted"/>
<protein>
    <submittedName>
        <fullName evidence="2">Aminoglycoside phosphotransferase</fullName>
    </submittedName>
</protein>
<dbReference type="HOGENOM" id="CLU_066396_0_0_11"/>
<gene>
    <name evidence="2" type="ordered locus">Bcav_0079</name>
</gene>
<dbReference type="SUPFAM" id="SSF56112">
    <property type="entry name" value="Protein kinase-like (PK-like)"/>
    <property type="match status" value="1"/>
</dbReference>
<reference evidence="2 3" key="1">
    <citation type="journal article" date="2009" name="Stand. Genomic Sci.">
        <title>Complete genome sequence of Beutenbergia cavernae type strain (HKI 0122).</title>
        <authorList>
            <person name="Land M."/>
            <person name="Pukall R."/>
            <person name="Abt B."/>
            <person name="Goker M."/>
            <person name="Rohde M."/>
            <person name="Glavina Del Rio T."/>
            <person name="Tice H."/>
            <person name="Copeland A."/>
            <person name="Cheng J.F."/>
            <person name="Lucas S."/>
            <person name="Chen F."/>
            <person name="Nolan M."/>
            <person name="Bruce D."/>
            <person name="Goodwin L."/>
            <person name="Pitluck S."/>
            <person name="Ivanova N."/>
            <person name="Mavromatis K."/>
            <person name="Ovchinnikova G."/>
            <person name="Pati A."/>
            <person name="Chen A."/>
            <person name="Palaniappan K."/>
            <person name="Hauser L."/>
            <person name="Chang Y.J."/>
            <person name="Jefferies C.C."/>
            <person name="Saunders E."/>
            <person name="Brettin T."/>
            <person name="Detter J.C."/>
            <person name="Han C."/>
            <person name="Chain P."/>
            <person name="Bristow J."/>
            <person name="Eisen J.A."/>
            <person name="Markowitz V."/>
            <person name="Hugenholtz P."/>
            <person name="Kyrpides N.C."/>
            <person name="Klenk H.P."/>
            <person name="Lapidus A."/>
        </authorList>
    </citation>
    <scope>NUCLEOTIDE SEQUENCE [LARGE SCALE GENOMIC DNA]</scope>
    <source>
        <strain evidence="3">ATCC BAA-8 / DSM 12333 / NBRC 16432</strain>
    </source>
</reference>
<sequence length="259" mass="28811">MSDDAEVPLSGGFANTVVKRGDTVRRNTGPWTPTVHALLRHLRSTGFDLVPEPLGIDDDGREILGFLPGDVAWWPWPPVLQRDEGIRAVASAVRQMQAALRTFDEPADAVWHGGPRTDARHQIRHGDLAPWNTLWVGDRLTGIIDWDTADPAPAGWDAAQGAWYFVPLRPLTGYRTAGPAPTIRERAHRLAVWCDELGEDPAHLLDVLDDVQRYERDRIRERGGAGEEPYATFLAKGAADDVEQERTWLAAHREELLAS</sequence>
<dbReference type="AlphaFoldDB" id="C5BUX1"/>
<dbReference type="Proteomes" id="UP000007962">
    <property type="component" value="Chromosome"/>
</dbReference>
<dbReference type="OrthoDB" id="236897at2"/>
<dbReference type="eggNOG" id="COG2334">
    <property type="taxonomic scope" value="Bacteria"/>
</dbReference>
<dbReference type="STRING" id="471853.Bcav_0079"/>
<feature type="domain" description="Aminoglycoside phosphotransferase" evidence="1">
    <location>
        <begin position="87"/>
        <end position="166"/>
    </location>
</feature>
<dbReference type="InterPro" id="IPR002575">
    <property type="entry name" value="Aminoglycoside_PTrfase"/>
</dbReference>
<organism evidence="2 3">
    <name type="scientific">Beutenbergia cavernae (strain ATCC BAA-8 / DSM 12333 / CCUG 43141 / JCM 11478 / NBRC 16432 / NCIMB 13614 / HKI 0122)</name>
    <dbReference type="NCBI Taxonomy" id="471853"/>
    <lineage>
        <taxon>Bacteria</taxon>
        <taxon>Bacillati</taxon>
        <taxon>Actinomycetota</taxon>
        <taxon>Actinomycetes</taxon>
        <taxon>Micrococcales</taxon>
        <taxon>Beutenbergiaceae</taxon>
        <taxon>Beutenbergia</taxon>
    </lineage>
</organism>